<dbReference type="EMBL" id="JAFMPY010000049">
    <property type="protein sequence ID" value="MBO0906542.1"/>
    <property type="molecule type" value="Genomic_DNA"/>
</dbReference>
<dbReference type="PANTHER" id="PTHR32114:SF2">
    <property type="entry name" value="ABC TRANSPORTER ABCH.3"/>
    <property type="match status" value="1"/>
</dbReference>
<dbReference type="InterPro" id="IPR038729">
    <property type="entry name" value="Rad50/SbcC_AAA"/>
</dbReference>
<dbReference type="SUPFAM" id="SSF52540">
    <property type="entry name" value="P-loop containing nucleoside triphosphate hydrolases"/>
    <property type="match status" value="1"/>
</dbReference>
<dbReference type="Pfam" id="PF13476">
    <property type="entry name" value="AAA_23"/>
    <property type="match status" value="1"/>
</dbReference>
<keyword evidence="4" id="KW-1185">Reference proteome</keyword>
<evidence type="ECO:0000256" key="1">
    <source>
        <dbReference type="SAM" id="Coils"/>
    </source>
</evidence>
<evidence type="ECO:0000313" key="4">
    <source>
        <dbReference type="Proteomes" id="UP000664288"/>
    </source>
</evidence>
<dbReference type="PANTHER" id="PTHR32114">
    <property type="entry name" value="ABC TRANSPORTER ABCH.3"/>
    <property type="match status" value="1"/>
</dbReference>
<evidence type="ECO:0000259" key="2">
    <source>
        <dbReference type="Pfam" id="PF13476"/>
    </source>
</evidence>
<protein>
    <submittedName>
        <fullName evidence="3">AAA family ATPase</fullName>
    </submittedName>
</protein>
<evidence type="ECO:0000313" key="3">
    <source>
        <dbReference type="EMBL" id="MBO0906542.1"/>
    </source>
</evidence>
<dbReference type="RefSeq" id="WP_207353168.1">
    <property type="nucleotide sequence ID" value="NZ_JAFMPY010000049.1"/>
</dbReference>
<comment type="caution">
    <text evidence="3">The sequence shown here is derived from an EMBL/GenBank/DDBJ whole genome shotgun (WGS) entry which is preliminary data.</text>
</comment>
<name>A0ABS3JA47_9HYPH</name>
<accession>A0ABS3JA47</accession>
<dbReference type="SUPFAM" id="SSF75712">
    <property type="entry name" value="Rad50 coiled-coil Zn hook"/>
    <property type="match status" value="1"/>
</dbReference>
<sequence length="661" mass="74718">MKLHSLTAHNFMPYKGKIELTFPQDEQRNVMIVFGDNMRGKTSLLNAIRWAFYGEAVGRHSHPIPLQEIVNKDAALVDDWRVEVHIKFDANGHAYDLRRVAERRQMVATPSRPEDFTRSIHLTRDGSAVSGDQVEAEIGLIAPKQISRFFLFDGELLQEYETLLIEDSQQGQQIKEAIEQVLGVPALTNGRVDIQTILKQAQKRQNADLKQIAGLEKQAERQAELTGKIDAIDRDLENLNAKLKKVREERTTLDDEVEAAQSVIGAKAKLDAKLGEQKTLLDDCERKEAERLDLLSGAWKDLLETQIQIRRNQLERERRELMESIKKRSGLAQKVSDLQQLLHTRECPTCEQVLSDERRSQIGEALGKAEAELQSIDDSSAALQEISGQIDAISKIRGINARDRLRQVEKDLQGYHVRLTQIENDIEKLRDEIAGYDTAEIARKRVLLAEKTREEGRLQGDIKDQSAERKKLVDELAVSQKAIEGLTKDRTQRSTVKVSLCSDLERVFSQSIEQLRDKLRKRVEELANDAFRHMTTQKSYRGLEINNNYGLQIVDSSGRHVAVRSAGAEQIVALSLIDGLNRTGRAAGPVIMDTPFGRLDLNHRDNILSYLPSVTSQFVLLVHSGEIRKETDLAVIAERVGAVYEIKEISSTQSRLERATL</sequence>
<organism evidence="3 4">
    <name type="scientific">Jiella sonneratiae</name>
    <dbReference type="NCBI Taxonomy" id="2816856"/>
    <lineage>
        <taxon>Bacteria</taxon>
        <taxon>Pseudomonadati</taxon>
        <taxon>Pseudomonadota</taxon>
        <taxon>Alphaproteobacteria</taxon>
        <taxon>Hyphomicrobiales</taxon>
        <taxon>Aurantimonadaceae</taxon>
        <taxon>Jiella</taxon>
    </lineage>
</organism>
<proteinExistence type="predicted"/>
<reference evidence="3 4" key="1">
    <citation type="submission" date="2021-03" db="EMBL/GenBank/DDBJ databases">
        <title>Whole genome sequence of Jiella sp. MQZ13P-4.</title>
        <authorList>
            <person name="Tuo L."/>
        </authorList>
    </citation>
    <scope>NUCLEOTIDE SEQUENCE [LARGE SCALE GENOMIC DNA]</scope>
    <source>
        <strain evidence="3 4">MQZ13P-4</strain>
    </source>
</reference>
<gene>
    <name evidence="3" type="ORF">J1C47_23085</name>
</gene>
<feature type="domain" description="Rad50/SbcC-type AAA" evidence="2">
    <location>
        <begin position="5"/>
        <end position="256"/>
    </location>
</feature>
<keyword evidence="1" id="KW-0175">Coiled coil</keyword>
<feature type="coiled-coil region" evidence="1">
    <location>
        <begin position="405"/>
        <end position="439"/>
    </location>
</feature>
<dbReference type="InterPro" id="IPR027417">
    <property type="entry name" value="P-loop_NTPase"/>
</dbReference>
<dbReference type="Gene3D" id="3.40.50.300">
    <property type="entry name" value="P-loop containing nucleotide triphosphate hydrolases"/>
    <property type="match status" value="2"/>
</dbReference>
<dbReference type="Proteomes" id="UP000664288">
    <property type="component" value="Unassembled WGS sequence"/>
</dbReference>
<feature type="coiled-coil region" evidence="1">
    <location>
        <begin position="198"/>
        <end position="263"/>
    </location>
</feature>